<keyword evidence="3" id="KW-1185">Reference proteome</keyword>
<evidence type="ECO:0000256" key="1">
    <source>
        <dbReference type="SAM" id="Phobius"/>
    </source>
</evidence>
<evidence type="ECO:0000313" key="3">
    <source>
        <dbReference type="Proteomes" id="UP001233172"/>
    </source>
</evidence>
<dbReference type="AlphaFoldDB" id="A0AAD8F492"/>
<reference evidence="2" key="1">
    <citation type="journal article" date="2023" name="PLoS Negl. Trop. Dis.">
        <title>A genome sequence for Biomphalaria pfeifferi, the major vector snail for the human-infecting parasite Schistosoma mansoni.</title>
        <authorList>
            <person name="Bu L."/>
            <person name="Lu L."/>
            <person name="Laidemitt M.R."/>
            <person name="Zhang S.M."/>
            <person name="Mutuku M."/>
            <person name="Mkoji G."/>
            <person name="Steinauer M."/>
            <person name="Loker E.S."/>
        </authorList>
    </citation>
    <scope>NUCLEOTIDE SEQUENCE</scope>
    <source>
        <strain evidence="2">KasaAsao</strain>
    </source>
</reference>
<accession>A0AAD8F492</accession>
<proteinExistence type="predicted"/>
<gene>
    <name evidence="2" type="ORF">Bpfe_019701</name>
</gene>
<evidence type="ECO:0000313" key="2">
    <source>
        <dbReference type="EMBL" id="KAK0050780.1"/>
    </source>
</evidence>
<organism evidence="2 3">
    <name type="scientific">Biomphalaria pfeifferi</name>
    <name type="common">Bloodfluke planorb</name>
    <name type="synonym">Freshwater snail</name>
    <dbReference type="NCBI Taxonomy" id="112525"/>
    <lineage>
        <taxon>Eukaryota</taxon>
        <taxon>Metazoa</taxon>
        <taxon>Spiralia</taxon>
        <taxon>Lophotrochozoa</taxon>
        <taxon>Mollusca</taxon>
        <taxon>Gastropoda</taxon>
        <taxon>Heterobranchia</taxon>
        <taxon>Euthyneura</taxon>
        <taxon>Panpulmonata</taxon>
        <taxon>Hygrophila</taxon>
        <taxon>Lymnaeoidea</taxon>
        <taxon>Planorbidae</taxon>
        <taxon>Biomphalaria</taxon>
    </lineage>
</organism>
<keyword evidence="1" id="KW-0472">Membrane</keyword>
<reference evidence="2" key="2">
    <citation type="submission" date="2023-04" db="EMBL/GenBank/DDBJ databases">
        <authorList>
            <person name="Bu L."/>
            <person name="Lu L."/>
            <person name="Laidemitt M.R."/>
            <person name="Zhang S.M."/>
            <person name="Mutuku M."/>
            <person name="Mkoji G."/>
            <person name="Steinauer M."/>
            <person name="Loker E.S."/>
        </authorList>
    </citation>
    <scope>NUCLEOTIDE SEQUENCE</scope>
    <source>
        <strain evidence="2">KasaAsao</strain>
        <tissue evidence="2">Whole Snail</tissue>
    </source>
</reference>
<keyword evidence="1" id="KW-0812">Transmembrane</keyword>
<dbReference type="EMBL" id="JASAOG010000110">
    <property type="protein sequence ID" value="KAK0050780.1"/>
    <property type="molecule type" value="Genomic_DNA"/>
</dbReference>
<protein>
    <submittedName>
        <fullName evidence="2">Uncharacterized protein</fullName>
    </submittedName>
</protein>
<sequence>MTRPNLKTFICVKFLKSRLKSKYSGISCKMFATYIKIIARVVLLTVINLFTMKGDAMHRHLSAVM</sequence>
<name>A0AAD8F492_BIOPF</name>
<keyword evidence="1" id="KW-1133">Transmembrane helix</keyword>
<feature type="transmembrane region" description="Helical" evidence="1">
    <location>
        <begin position="31"/>
        <end position="50"/>
    </location>
</feature>
<dbReference type="Proteomes" id="UP001233172">
    <property type="component" value="Unassembled WGS sequence"/>
</dbReference>
<comment type="caution">
    <text evidence="2">The sequence shown here is derived from an EMBL/GenBank/DDBJ whole genome shotgun (WGS) entry which is preliminary data.</text>
</comment>